<reference evidence="4" key="1">
    <citation type="journal article" date="2019" name="Int. J. Syst. Evol. Microbiol.">
        <title>The Global Catalogue of Microorganisms (GCM) 10K type strain sequencing project: providing services to taxonomists for standard genome sequencing and annotation.</title>
        <authorList>
            <consortium name="The Broad Institute Genomics Platform"/>
            <consortium name="The Broad Institute Genome Sequencing Center for Infectious Disease"/>
            <person name="Wu L."/>
            <person name="Ma J."/>
        </authorList>
    </citation>
    <scope>NUCLEOTIDE SEQUENCE [LARGE SCALE GENOMIC DNA]</scope>
    <source>
        <strain evidence="4">CCUG 66188</strain>
    </source>
</reference>
<keyword evidence="4" id="KW-1185">Reference proteome</keyword>
<dbReference type="InterPro" id="IPR052715">
    <property type="entry name" value="RAYT_transposase"/>
</dbReference>
<dbReference type="NCBIfam" id="NF047646">
    <property type="entry name" value="REP_Tyr_transpos"/>
    <property type="match status" value="1"/>
</dbReference>
<proteinExistence type="predicted"/>
<feature type="domain" description="Transposase IS200-like" evidence="2">
    <location>
        <begin position="9"/>
        <end position="132"/>
    </location>
</feature>
<accession>A0ABW2B2L2</accession>
<evidence type="ECO:0000313" key="3">
    <source>
        <dbReference type="EMBL" id="MFC6759477.1"/>
    </source>
</evidence>
<feature type="compositionally biased region" description="Polar residues" evidence="1">
    <location>
        <begin position="202"/>
        <end position="212"/>
    </location>
</feature>
<organism evidence="3 4">
    <name type="scientific">Sulfitobacter porphyrae</name>
    <dbReference type="NCBI Taxonomy" id="1246864"/>
    <lineage>
        <taxon>Bacteria</taxon>
        <taxon>Pseudomonadati</taxon>
        <taxon>Pseudomonadota</taxon>
        <taxon>Alphaproteobacteria</taxon>
        <taxon>Rhodobacterales</taxon>
        <taxon>Roseobacteraceae</taxon>
        <taxon>Sulfitobacter</taxon>
    </lineage>
</organism>
<dbReference type="SMART" id="SM01321">
    <property type="entry name" value="Y1_Tnp"/>
    <property type="match status" value="1"/>
</dbReference>
<sequence length="246" mass="27863">MPACLHRRRPGGTYFFTIRLADRNDDALVRRIADLRRAMRHTLKHHPFRIDAITVLPSVIHTIWTLPADSAGYPNRIGMLKARFSRALPMPPHRTPAQIARGEKGIWQRRFWEHEIRDSADFNRHRDLIYLAPVQAGLAAQPQDWPHCSLHRDLRRGMPAFAQIGQTAARMQFPPPNRNRSSLCNSAGCQVKPASRHRADPDQSSGAQNGYSCRSLRTAGTGPTWASKTKRKPGQRLRLVPGFGLH</sequence>
<feature type="region of interest" description="Disordered" evidence="1">
    <location>
        <begin position="171"/>
        <end position="246"/>
    </location>
</feature>
<dbReference type="SUPFAM" id="SSF143422">
    <property type="entry name" value="Transposase IS200-like"/>
    <property type="match status" value="1"/>
</dbReference>
<evidence type="ECO:0000313" key="4">
    <source>
        <dbReference type="Proteomes" id="UP001596353"/>
    </source>
</evidence>
<dbReference type="InterPro" id="IPR036515">
    <property type="entry name" value="Transposase_17_sf"/>
</dbReference>
<dbReference type="Gene3D" id="3.30.70.1290">
    <property type="entry name" value="Transposase IS200-like"/>
    <property type="match status" value="1"/>
</dbReference>
<dbReference type="PANTHER" id="PTHR36966:SF1">
    <property type="entry name" value="REP-ASSOCIATED TYROSINE TRANSPOSASE"/>
    <property type="match status" value="1"/>
</dbReference>
<dbReference type="Proteomes" id="UP001596353">
    <property type="component" value="Unassembled WGS sequence"/>
</dbReference>
<dbReference type="InterPro" id="IPR002686">
    <property type="entry name" value="Transposase_17"/>
</dbReference>
<dbReference type="PANTHER" id="PTHR36966">
    <property type="entry name" value="REP-ASSOCIATED TYROSINE TRANSPOSASE"/>
    <property type="match status" value="1"/>
</dbReference>
<name>A0ABW2B2L2_9RHOB</name>
<protein>
    <submittedName>
        <fullName evidence="3">Transposase</fullName>
    </submittedName>
</protein>
<feature type="compositionally biased region" description="Polar residues" evidence="1">
    <location>
        <begin position="178"/>
        <end position="188"/>
    </location>
</feature>
<dbReference type="EMBL" id="JBHSWG010000001">
    <property type="protein sequence ID" value="MFC6759477.1"/>
    <property type="molecule type" value="Genomic_DNA"/>
</dbReference>
<comment type="caution">
    <text evidence="3">The sequence shown here is derived from an EMBL/GenBank/DDBJ whole genome shotgun (WGS) entry which is preliminary data.</text>
</comment>
<evidence type="ECO:0000256" key="1">
    <source>
        <dbReference type="SAM" id="MobiDB-lite"/>
    </source>
</evidence>
<evidence type="ECO:0000259" key="2">
    <source>
        <dbReference type="SMART" id="SM01321"/>
    </source>
</evidence>
<gene>
    <name evidence="3" type="ORF">ACFQFQ_08195</name>
</gene>